<dbReference type="Pfam" id="PF00815">
    <property type="entry name" value="Histidinol_dh"/>
    <property type="match status" value="1"/>
</dbReference>
<name>A0A3E4SHL1_9BACT</name>
<evidence type="ECO:0000256" key="13">
    <source>
        <dbReference type="PIRNR" id="PIRNR000099"/>
    </source>
</evidence>
<dbReference type="GO" id="GO:0005829">
    <property type="term" value="C:cytosol"/>
    <property type="evidence" value="ECO:0007669"/>
    <property type="project" value="TreeGrafter"/>
</dbReference>
<evidence type="ECO:0000256" key="17">
    <source>
        <dbReference type="PIRSR" id="PIRSR000099-4"/>
    </source>
</evidence>
<evidence type="ECO:0000256" key="7">
    <source>
        <dbReference type="ARBA" id="ARBA00022833"/>
    </source>
</evidence>
<feature type="binding site" evidence="12 17">
    <location>
        <position position="258"/>
    </location>
    <ligand>
        <name>Zn(2+)</name>
        <dbReference type="ChEBI" id="CHEBI:29105"/>
    </ligand>
</feature>
<feature type="binding site" evidence="12 15">
    <location>
        <position position="124"/>
    </location>
    <ligand>
        <name>NAD(+)</name>
        <dbReference type="ChEBI" id="CHEBI:57540"/>
    </ligand>
</feature>
<keyword evidence="5 12" id="KW-0028">Amino-acid biosynthesis</keyword>
<keyword evidence="7 12" id="KW-0862">Zinc</keyword>
<dbReference type="CDD" id="cd06572">
    <property type="entry name" value="Histidinol_dh"/>
    <property type="match status" value="1"/>
</dbReference>
<evidence type="ECO:0000313" key="26">
    <source>
        <dbReference type="EMBL" id="RGW68967.1"/>
    </source>
</evidence>
<feature type="binding site" evidence="12 17">
    <location>
        <position position="255"/>
    </location>
    <ligand>
        <name>Zn(2+)</name>
        <dbReference type="ChEBI" id="CHEBI:29105"/>
    </ligand>
</feature>
<dbReference type="Gene3D" id="3.40.50.1980">
    <property type="entry name" value="Nitrogenase molybdenum iron protein domain"/>
    <property type="match status" value="2"/>
</dbReference>
<evidence type="ECO:0000313" key="32">
    <source>
        <dbReference type="Proteomes" id="UP000285776"/>
    </source>
</evidence>
<gene>
    <name evidence="12 28" type="primary">hisD</name>
    <name evidence="28" type="ORF">DW064_08550</name>
    <name evidence="27" type="ORF">DWV53_06500</name>
    <name evidence="26" type="ORF">DWV60_05985</name>
    <name evidence="25" type="ORF">DWY11_06780</name>
    <name evidence="24" type="ORF">DXC61_08310</name>
    <name evidence="23" type="ORF">F7D42_03115</name>
    <name evidence="22" type="ORF">F7D90_05220</name>
    <name evidence="20" type="ORF">NNC55_01395</name>
    <name evidence="19" type="ORF">NND11_07595</name>
    <name evidence="21" type="ORF">ONT05_12385</name>
</gene>
<reference evidence="21" key="4">
    <citation type="submission" date="2022-11" db="EMBL/GenBank/DDBJ databases">
        <title>Genomic repertoires linked with pathogenic potency of arthritogenic Prevotella copri isolated from the gut of rheumatoid arthritis patients.</title>
        <authorList>
            <person name="Nii T."/>
            <person name="Maeda Y."/>
            <person name="Motooka D."/>
            <person name="Naito M."/>
            <person name="Matsumoto Y."/>
            <person name="Ogawa T."/>
            <person name="Oguro-Igashira E."/>
            <person name="Kishikawa T."/>
            <person name="Yamashita M."/>
            <person name="Koizumi S."/>
            <person name="Kurakawa T."/>
            <person name="Okumura R."/>
            <person name="Kayama H."/>
            <person name="Murakami M."/>
            <person name="Sakaguchi T."/>
            <person name="Das B."/>
            <person name="Nakamura S."/>
            <person name="Okada Y."/>
            <person name="Kumanogoh A."/>
            <person name="Takeda K."/>
        </authorList>
    </citation>
    <scope>NUCLEOTIDE SEQUENCE</scope>
    <source>
        <strain evidence="21">N016-13</strain>
    </source>
</reference>
<dbReference type="PIRSF" id="PIRSF000099">
    <property type="entry name" value="Histidinol_dh"/>
    <property type="match status" value="1"/>
</dbReference>
<evidence type="ECO:0000256" key="5">
    <source>
        <dbReference type="ARBA" id="ARBA00022605"/>
    </source>
</evidence>
<dbReference type="PROSITE" id="PS00611">
    <property type="entry name" value="HISOL_DEHYDROGENASE"/>
    <property type="match status" value="1"/>
</dbReference>
<feature type="active site" description="Proton acceptor" evidence="12 14">
    <location>
        <position position="323"/>
    </location>
</feature>
<dbReference type="GO" id="GO:0051287">
    <property type="term" value="F:NAD binding"/>
    <property type="evidence" value="ECO:0007669"/>
    <property type="project" value="InterPro"/>
</dbReference>
<feature type="binding site" evidence="12 16">
    <location>
        <position position="323"/>
    </location>
    <ligand>
        <name>substrate</name>
    </ligand>
</feature>
<dbReference type="Proteomes" id="UP000261187">
    <property type="component" value="Unassembled WGS sequence"/>
</dbReference>
<evidence type="ECO:0000313" key="21">
    <source>
        <dbReference type="EMBL" id="MCW4094331.1"/>
    </source>
</evidence>
<dbReference type="Proteomes" id="UP001204486">
    <property type="component" value="Unassembled WGS sequence"/>
</dbReference>
<feature type="active site" description="Proton acceptor" evidence="12 14">
    <location>
        <position position="322"/>
    </location>
</feature>
<sequence length="428" mass="46642">MKVIKYPAKEEWSEIVKRPHLDVSQLNATVQGVLDDVKNHGDEAVKRYEEKFDHAHLDSLAVTEAEIEEAEKMVSQELKDALHLAHHNIAAFHHSQKFDGVKVETCPGVTCWQKSVAIEKVGLYIPGGTAPLFSTVLMLATPAKIAGCKEIVLCTPPNKEGKVNPAILMAAKIAGVSKIFKAGGVQAIGAMAYGTESVPKVYKIFGPGNQFVMAAKQQVSLHDVAIDMPAGPSEVCLIADETANPVFAAADLLSQAEHGFDSQVFFITTSEKVLDDVKNEVEVQLERLPRKEMAQTSLDNSKFILVKTEEEAIDLCNTYAPEHLIIATADYEQLAEKVVNAGSVFLGNYACESAGDYASGTNHTLPTHGYALAYNGVNLDSYNRKITFQHLTEEGIRNIGNAVVTMAENEQLEAHANAMRLRVNSLKQ</sequence>
<reference evidence="19" key="3">
    <citation type="submission" date="2022-07" db="EMBL/GenBank/DDBJ databases">
        <title>Prevotella copri.</title>
        <authorList>
            <person name="Yang C."/>
        </authorList>
    </citation>
    <scope>NUCLEOTIDE SEQUENCE</scope>
    <source>
        <strain evidence="20">HF1476</strain>
        <strain evidence="19">HF88</strain>
    </source>
</reference>
<dbReference type="EMBL" id="QRVA01000013">
    <property type="protein sequence ID" value="RGS16369.1"/>
    <property type="molecule type" value="Genomic_DNA"/>
</dbReference>
<comment type="function">
    <text evidence="1 12">Catalyzes the sequential NAD-dependent oxidations of L-histidinol to L-histidinaldehyde and then to L-histidine.</text>
</comment>
<dbReference type="Gene3D" id="1.20.5.1300">
    <property type="match status" value="1"/>
</dbReference>
<dbReference type="Proteomes" id="UP001206014">
    <property type="component" value="Unassembled WGS sequence"/>
</dbReference>
<reference evidence="22" key="5">
    <citation type="submission" date="2023-08" db="EMBL/GenBank/DDBJ databases">
        <title>Distinct polysaccharide growth profiles of human intestinal Prevotella copri isolates.</title>
        <authorList>
            <person name="Fehlner-Peach H."/>
            <person name="Magnabosco C."/>
            <person name="Raghavan V."/>
            <person name="Scher J.U."/>
            <person name="Tett A."/>
            <person name="Cox L.M."/>
            <person name="Gottsegen C."/>
            <person name="Watters A."/>
            <person name="Wiltshire- Gordon J.D."/>
            <person name="Segata N."/>
            <person name="Bonneau R."/>
            <person name="Littman D.R."/>
        </authorList>
    </citation>
    <scope>NUCLEOTIDE SEQUENCE</scope>
    <source>
        <strain evidence="22">IAP146</strain>
    </source>
</reference>
<comment type="caution">
    <text evidence="28">The sequence shown here is derived from an EMBL/GenBank/DDBJ whole genome shotgun (WGS) entry which is preliminary data.</text>
</comment>
<protein>
    <recommendedName>
        <fullName evidence="4 12">Histidinol dehydrogenase</fullName>
        <shortName evidence="12">HDH</shortName>
        <ecNumber evidence="4 12">1.1.1.23</ecNumber>
    </recommendedName>
</protein>
<accession>A0A3E4SHL1</accession>
<dbReference type="EMBL" id="VZAZ01000012">
    <property type="protein sequence ID" value="MQO54715.1"/>
    <property type="molecule type" value="Genomic_DNA"/>
</dbReference>
<keyword evidence="9 12" id="KW-0520">NAD</keyword>
<comment type="similarity">
    <text evidence="3 12 13 18">Belongs to the histidinol dehydrogenase family.</text>
</comment>
<dbReference type="EMBL" id="JANDWN010000002">
    <property type="protein sequence ID" value="MCP9598616.1"/>
    <property type="molecule type" value="Genomic_DNA"/>
</dbReference>
<dbReference type="GO" id="GO:0008270">
    <property type="term" value="F:zinc ion binding"/>
    <property type="evidence" value="ECO:0007669"/>
    <property type="project" value="UniProtKB-UniRule"/>
</dbReference>
<evidence type="ECO:0000313" key="35">
    <source>
        <dbReference type="Proteomes" id="UP000420707"/>
    </source>
</evidence>
<dbReference type="HAMAP" id="MF_01024">
    <property type="entry name" value="HisD"/>
    <property type="match status" value="1"/>
</dbReference>
<dbReference type="PANTHER" id="PTHR21256:SF2">
    <property type="entry name" value="HISTIDINE BIOSYNTHESIS TRIFUNCTIONAL PROTEIN"/>
    <property type="match status" value="1"/>
</dbReference>
<evidence type="ECO:0000313" key="23">
    <source>
        <dbReference type="EMBL" id="MQO54715.1"/>
    </source>
</evidence>
<dbReference type="Proteomes" id="UP000420707">
    <property type="component" value="Unassembled WGS sequence"/>
</dbReference>
<evidence type="ECO:0000256" key="15">
    <source>
        <dbReference type="PIRSR" id="PIRSR000099-2"/>
    </source>
</evidence>
<evidence type="ECO:0000313" key="20">
    <source>
        <dbReference type="EMBL" id="MCP9598616.1"/>
    </source>
</evidence>
<dbReference type="EMBL" id="JANDXR010000007">
    <property type="protein sequence ID" value="MCP9501417.1"/>
    <property type="molecule type" value="Genomic_DNA"/>
</dbReference>
<dbReference type="EMBL" id="QRNN01000030">
    <property type="protein sequence ID" value="RHK48263.1"/>
    <property type="molecule type" value="Genomic_DNA"/>
</dbReference>
<dbReference type="Proteomes" id="UP001209074">
    <property type="component" value="Unassembled WGS sequence"/>
</dbReference>
<feature type="binding site" evidence="12 16">
    <location>
        <position position="233"/>
    </location>
    <ligand>
        <name>substrate</name>
    </ligand>
</feature>
<dbReference type="PANTHER" id="PTHR21256">
    <property type="entry name" value="HISTIDINOL DEHYDROGENASE HDH"/>
    <property type="match status" value="1"/>
</dbReference>
<feature type="binding site" evidence="12 16">
    <location>
        <position position="258"/>
    </location>
    <ligand>
        <name>substrate</name>
    </ligand>
</feature>
<dbReference type="FunFam" id="3.40.50.1980:FF:000001">
    <property type="entry name" value="Histidinol dehydrogenase"/>
    <property type="match status" value="1"/>
</dbReference>
<evidence type="ECO:0000313" key="22">
    <source>
        <dbReference type="EMBL" id="MQN31356.1"/>
    </source>
</evidence>
<dbReference type="FunFam" id="1.20.5.1300:FF:000001">
    <property type="entry name" value="Histidine biosynthesis trifunctional protein"/>
    <property type="match status" value="1"/>
</dbReference>
<evidence type="ECO:0000313" key="28">
    <source>
        <dbReference type="EMBL" id="RHK48263.1"/>
    </source>
</evidence>
<evidence type="ECO:0000313" key="24">
    <source>
        <dbReference type="EMBL" id="RGL59549.1"/>
    </source>
</evidence>
<dbReference type="Proteomes" id="UP000286077">
    <property type="component" value="Unassembled WGS sequence"/>
</dbReference>
<comment type="cofactor">
    <cofactor evidence="12 17">
        <name>Zn(2+)</name>
        <dbReference type="ChEBI" id="CHEBI:29105"/>
    </cofactor>
    <text evidence="12 17">Binds 1 zinc ion per subunit.</text>
</comment>
<evidence type="ECO:0000256" key="6">
    <source>
        <dbReference type="ARBA" id="ARBA00022723"/>
    </source>
</evidence>
<feature type="binding site" evidence="12 16">
    <location>
        <position position="255"/>
    </location>
    <ligand>
        <name>substrate</name>
    </ligand>
</feature>
<evidence type="ECO:0000256" key="2">
    <source>
        <dbReference type="ARBA" id="ARBA00004940"/>
    </source>
</evidence>
<evidence type="ECO:0000313" key="29">
    <source>
        <dbReference type="Proteomes" id="UP000261187"/>
    </source>
</evidence>
<feature type="binding site" evidence="12 15">
    <location>
        <position position="186"/>
    </location>
    <ligand>
        <name>NAD(+)</name>
        <dbReference type="ChEBI" id="CHEBI:57540"/>
    </ligand>
</feature>
<evidence type="ECO:0000256" key="4">
    <source>
        <dbReference type="ARBA" id="ARBA00012965"/>
    </source>
</evidence>
<dbReference type="RefSeq" id="WP_117586169.1">
    <property type="nucleotide sequence ID" value="NZ_CP156891.1"/>
</dbReference>
<evidence type="ECO:0000313" key="34">
    <source>
        <dbReference type="Proteomes" id="UP000358159"/>
    </source>
</evidence>
<proteinExistence type="inferred from homology"/>
<feature type="binding site" evidence="12 16">
    <location>
        <position position="356"/>
    </location>
    <ligand>
        <name>substrate</name>
    </ligand>
</feature>
<dbReference type="GO" id="GO:0004399">
    <property type="term" value="F:histidinol dehydrogenase activity"/>
    <property type="evidence" value="ECO:0007669"/>
    <property type="project" value="UniProtKB-UniRule"/>
</dbReference>
<evidence type="ECO:0000256" key="16">
    <source>
        <dbReference type="PIRSR" id="PIRSR000099-3"/>
    </source>
</evidence>
<evidence type="ECO:0000256" key="8">
    <source>
        <dbReference type="ARBA" id="ARBA00023002"/>
    </source>
</evidence>
<evidence type="ECO:0000256" key="10">
    <source>
        <dbReference type="ARBA" id="ARBA00023102"/>
    </source>
</evidence>
<evidence type="ECO:0000256" key="9">
    <source>
        <dbReference type="ARBA" id="ARBA00023027"/>
    </source>
</evidence>
<dbReference type="UniPathway" id="UPA00031">
    <property type="reaction ID" value="UER00014"/>
</dbReference>
<keyword evidence="10 12" id="KW-0368">Histidine biosynthesis</keyword>
<feature type="binding site" evidence="12 16">
    <location>
        <position position="415"/>
    </location>
    <ligand>
        <name>substrate</name>
    </ligand>
</feature>
<dbReference type="GO" id="GO:0000105">
    <property type="term" value="P:L-histidine biosynthetic process"/>
    <property type="evidence" value="ECO:0007669"/>
    <property type="project" value="UniProtKB-UniRule"/>
</dbReference>
<evidence type="ECO:0000313" key="31">
    <source>
        <dbReference type="Proteomes" id="UP000284562"/>
    </source>
</evidence>
<dbReference type="SUPFAM" id="SSF53720">
    <property type="entry name" value="ALDH-like"/>
    <property type="match status" value="1"/>
</dbReference>
<feature type="binding site" evidence="12 17">
    <location>
        <position position="415"/>
    </location>
    <ligand>
        <name>Zn(2+)</name>
        <dbReference type="ChEBI" id="CHEBI:29105"/>
    </ligand>
</feature>
<dbReference type="InterPro" id="IPR016161">
    <property type="entry name" value="Ald_DH/histidinol_DH"/>
</dbReference>
<evidence type="ECO:0000256" key="14">
    <source>
        <dbReference type="PIRSR" id="PIRSR000099-1"/>
    </source>
</evidence>
<dbReference type="Proteomes" id="UP000358159">
    <property type="component" value="Unassembled WGS sequence"/>
</dbReference>
<keyword evidence="8 12" id="KW-0560">Oxidoreductase</keyword>
<feature type="binding site" evidence="12 17">
    <location>
        <position position="356"/>
    </location>
    <ligand>
        <name>Zn(2+)</name>
        <dbReference type="ChEBI" id="CHEBI:29105"/>
    </ligand>
</feature>
<evidence type="ECO:0000256" key="11">
    <source>
        <dbReference type="ARBA" id="ARBA00049489"/>
    </source>
</evidence>
<dbReference type="Proteomes" id="UP000283872">
    <property type="component" value="Unassembled WGS sequence"/>
</dbReference>
<dbReference type="EMBL" id="QSAV01000016">
    <property type="protein sequence ID" value="RGW80742.1"/>
    <property type="molecule type" value="Genomic_DNA"/>
</dbReference>
<dbReference type="Proteomes" id="UP000285776">
    <property type="component" value="Unassembled WGS sequence"/>
</dbReference>
<reference evidence="29 30" key="1">
    <citation type="submission" date="2018-08" db="EMBL/GenBank/DDBJ databases">
        <title>A genome reference for cultivated species of the human gut microbiota.</title>
        <authorList>
            <person name="Zou Y."/>
            <person name="Xue W."/>
            <person name="Luo G."/>
        </authorList>
    </citation>
    <scope>NUCLEOTIDE SEQUENCE [LARGE SCALE GENOMIC DNA]</scope>
    <source>
        <strain evidence="27 32">AF10-17</strain>
        <strain evidence="26 33">AF11-14</strain>
        <strain evidence="25 30">AF24-12</strain>
        <strain evidence="28 31">AF43-2</strain>
        <strain evidence="24 29">TF06-40</strain>
    </source>
</reference>
<evidence type="ECO:0000256" key="3">
    <source>
        <dbReference type="ARBA" id="ARBA00010178"/>
    </source>
</evidence>
<dbReference type="EC" id="1.1.1.23" evidence="4 12"/>
<evidence type="ECO:0000256" key="1">
    <source>
        <dbReference type="ARBA" id="ARBA00003850"/>
    </source>
</evidence>
<dbReference type="Proteomes" id="UP000284562">
    <property type="component" value="Unassembled WGS sequence"/>
</dbReference>
<dbReference type="EMBL" id="JAPDUS010000026">
    <property type="protein sequence ID" value="MCW4094331.1"/>
    <property type="molecule type" value="Genomic_DNA"/>
</dbReference>
<dbReference type="FunFam" id="3.40.50.1980:FF:000002">
    <property type="entry name" value="Histidinol dehydrogenase, chloroplastic"/>
    <property type="match status" value="1"/>
</dbReference>
<comment type="catalytic activity">
    <reaction evidence="11 12">
        <text>L-histidinol + 2 NAD(+) + H2O = L-histidine + 2 NADH + 3 H(+)</text>
        <dbReference type="Rhea" id="RHEA:20641"/>
        <dbReference type="ChEBI" id="CHEBI:15377"/>
        <dbReference type="ChEBI" id="CHEBI:15378"/>
        <dbReference type="ChEBI" id="CHEBI:57540"/>
        <dbReference type="ChEBI" id="CHEBI:57595"/>
        <dbReference type="ChEBI" id="CHEBI:57699"/>
        <dbReference type="ChEBI" id="CHEBI:57945"/>
        <dbReference type="EC" id="1.1.1.23"/>
    </reaction>
</comment>
<dbReference type="InterPro" id="IPR001692">
    <property type="entry name" value="Histidinol_DH_CS"/>
</dbReference>
<evidence type="ECO:0000313" key="19">
    <source>
        <dbReference type="EMBL" id="MCP9501417.1"/>
    </source>
</evidence>
<organism evidence="28 31">
    <name type="scientific">Segatella copri</name>
    <dbReference type="NCBI Taxonomy" id="165179"/>
    <lineage>
        <taxon>Bacteria</taxon>
        <taxon>Pseudomonadati</taxon>
        <taxon>Bacteroidota</taxon>
        <taxon>Bacteroidia</taxon>
        <taxon>Bacteroidales</taxon>
        <taxon>Prevotellaceae</taxon>
        <taxon>Segatella</taxon>
    </lineage>
</organism>
<reference evidence="34 35" key="2">
    <citation type="submission" date="2019-09" db="EMBL/GenBank/DDBJ databases">
        <title>Distinct polysaccharide growth profiles of human intestinal Prevotella copri isolates.</title>
        <authorList>
            <person name="Fehlner-Peach H."/>
            <person name="Magnabosco C."/>
            <person name="Raghavan V."/>
            <person name="Scher J.U."/>
            <person name="Tett A."/>
            <person name="Cox L.M."/>
            <person name="Gottsegen C."/>
            <person name="Watters A."/>
            <person name="Wiltshire- Gordon J.D."/>
            <person name="Segata N."/>
            <person name="Bonneau R."/>
            <person name="Littman D.R."/>
        </authorList>
    </citation>
    <scope>NUCLEOTIDE SEQUENCE [LARGE SCALE GENOMIC DNA]</scope>
    <source>
        <strain evidence="23 34">BVe41219</strain>
        <strain evidence="35">iAP146</strain>
    </source>
</reference>
<dbReference type="PRINTS" id="PR00083">
    <property type="entry name" value="HOLDHDRGNASE"/>
</dbReference>
<evidence type="ECO:0000256" key="18">
    <source>
        <dbReference type="RuleBase" id="RU004175"/>
    </source>
</evidence>
<feature type="binding site" evidence="12 15">
    <location>
        <position position="209"/>
    </location>
    <ligand>
        <name>NAD(+)</name>
        <dbReference type="ChEBI" id="CHEBI:57540"/>
    </ligand>
</feature>
<evidence type="ECO:0000313" key="27">
    <source>
        <dbReference type="EMBL" id="RGW80742.1"/>
    </source>
</evidence>
<dbReference type="InterPro" id="IPR012131">
    <property type="entry name" value="Hstdl_DH"/>
</dbReference>
<evidence type="ECO:0000313" key="30">
    <source>
        <dbReference type="Proteomes" id="UP000283872"/>
    </source>
</evidence>
<evidence type="ECO:0000313" key="25">
    <source>
        <dbReference type="EMBL" id="RGS16369.1"/>
    </source>
</evidence>
<dbReference type="EMBL" id="QSSA01000016">
    <property type="protein sequence ID" value="RGL59549.1"/>
    <property type="molecule type" value="Genomic_DNA"/>
</dbReference>
<evidence type="ECO:0000313" key="33">
    <source>
        <dbReference type="Proteomes" id="UP000286077"/>
    </source>
</evidence>
<dbReference type="AlphaFoldDB" id="A0A3E4SHL1"/>
<feature type="binding site" evidence="12 16">
    <location>
        <position position="410"/>
    </location>
    <ligand>
        <name>substrate</name>
    </ligand>
</feature>
<dbReference type="NCBIfam" id="TIGR00069">
    <property type="entry name" value="hisD"/>
    <property type="match status" value="1"/>
</dbReference>
<comment type="pathway">
    <text evidence="2 12">Amino-acid biosynthesis; L-histidine biosynthesis; L-histidine from 5-phospho-alpha-D-ribose 1-diphosphate: step 9/9.</text>
</comment>
<dbReference type="EMBL" id="VZCR01000034">
    <property type="protein sequence ID" value="MQN31356.1"/>
    <property type="molecule type" value="Genomic_DNA"/>
</dbReference>
<evidence type="ECO:0000256" key="12">
    <source>
        <dbReference type="HAMAP-Rule" id="MF_01024"/>
    </source>
</evidence>
<keyword evidence="6 12" id="KW-0479">Metal-binding</keyword>
<dbReference type="InterPro" id="IPR022695">
    <property type="entry name" value="Histidinol_DH_monofunct"/>
</dbReference>
<dbReference type="EMBL" id="QSAQ01000011">
    <property type="protein sequence ID" value="RGW68967.1"/>
    <property type="molecule type" value="Genomic_DNA"/>
</dbReference>